<dbReference type="PROSITE" id="PS51007">
    <property type="entry name" value="CYTC"/>
    <property type="match status" value="1"/>
</dbReference>
<dbReference type="PROSITE" id="PS50857">
    <property type="entry name" value="COX2_CUA"/>
    <property type="match status" value="1"/>
</dbReference>
<keyword evidence="3" id="KW-0813">Transport</keyword>
<dbReference type="InterPro" id="IPR001505">
    <property type="entry name" value="Copper_CuA"/>
</dbReference>
<dbReference type="InterPro" id="IPR002429">
    <property type="entry name" value="CcO_II-like_C"/>
</dbReference>
<keyword evidence="6" id="KW-0249">Electron transport</keyword>
<dbReference type="InterPro" id="IPR009056">
    <property type="entry name" value="Cyt_c-like_dom"/>
</dbReference>
<evidence type="ECO:0000256" key="4">
    <source>
        <dbReference type="ARBA" id="ARBA00022617"/>
    </source>
</evidence>
<comment type="catalytic activity">
    <reaction evidence="10">
        <text>4 Fe(II)-[cytochrome c] + O2 + 8 H(+)(in) = 4 Fe(III)-[cytochrome c] + 2 H2O + 4 H(+)(out)</text>
        <dbReference type="Rhea" id="RHEA:11436"/>
        <dbReference type="Rhea" id="RHEA-COMP:10350"/>
        <dbReference type="Rhea" id="RHEA-COMP:14399"/>
        <dbReference type="ChEBI" id="CHEBI:15377"/>
        <dbReference type="ChEBI" id="CHEBI:15378"/>
        <dbReference type="ChEBI" id="CHEBI:15379"/>
        <dbReference type="ChEBI" id="CHEBI:29033"/>
        <dbReference type="ChEBI" id="CHEBI:29034"/>
        <dbReference type="EC" id="7.1.1.9"/>
    </reaction>
</comment>
<protein>
    <submittedName>
        <fullName evidence="11">Cytochrome C oxidase subunit II</fullName>
    </submittedName>
</protein>
<keyword evidence="8" id="KW-0186">Copper</keyword>
<dbReference type="Gene3D" id="2.60.40.420">
    <property type="entry name" value="Cupredoxins - blue copper proteins"/>
    <property type="match status" value="1"/>
</dbReference>
<evidence type="ECO:0000256" key="2">
    <source>
        <dbReference type="ARBA" id="ARBA00007866"/>
    </source>
</evidence>
<dbReference type="Pfam" id="PF00034">
    <property type="entry name" value="Cytochrom_C"/>
    <property type="match status" value="1"/>
</dbReference>
<dbReference type="RefSeq" id="WP_047820777.1">
    <property type="nucleotide sequence ID" value="NZ_CP011770.1"/>
</dbReference>
<dbReference type="PATRIC" id="fig|1348774.3.peg.1916"/>
<evidence type="ECO:0000313" key="11">
    <source>
        <dbReference type="EMBL" id="AKM10099.1"/>
    </source>
</evidence>
<comment type="subcellular location">
    <subcellularLocation>
        <location evidence="1">Membrane</location>
    </subcellularLocation>
</comment>
<proteinExistence type="inferred from homology"/>
<evidence type="ECO:0000256" key="10">
    <source>
        <dbReference type="ARBA" id="ARBA00047816"/>
    </source>
</evidence>
<organism evidence="11 12">
    <name type="scientific">Croceicoccus naphthovorans</name>
    <dbReference type="NCBI Taxonomy" id="1348774"/>
    <lineage>
        <taxon>Bacteria</taxon>
        <taxon>Pseudomonadati</taxon>
        <taxon>Pseudomonadota</taxon>
        <taxon>Alphaproteobacteria</taxon>
        <taxon>Sphingomonadales</taxon>
        <taxon>Erythrobacteraceae</taxon>
        <taxon>Croceicoccus</taxon>
    </lineage>
</organism>
<dbReference type="GO" id="GO:0020037">
    <property type="term" value="F:heme binding"/>
    <property type="evidence" value="ECO:0007669"/>
    <property type="project" value="InterPro"/>
</dbReference>
<keyword evidence="4" id="KW-0349">Heme</keyword>
<dbReference type="PANTHER" id="PTHR22888">
    <property type="entry name" value="CYTOCHROME C OXIDASE, SUBUNIT II"/>
    <property type="match status" value="1"/>
</dbReference>
<keyword evidence="12" id="KW-1185">Reference proteome</keyword>
<evidence type="ECO:0000256" key="6">
    <source>
        <dbReference type="ARBA" id="ARBA00022982"/>
    </source>
</evidence>
<gene>
    <name evidence="11" type="ORF">AB433_09130</name>
</gene>
<dbReference type="GO" id="GO:0016020">
    <property type="term" value="C:membrane"/>
    <property type="evidence" value="ECO:0007669"/>
    <property type="project" value="UniProtKB-SubCell"/>
</dbReference>
<evidence type="ECO:0000256" key="1">
    <source>
        <dbReference type="ARBA" id="ARBA00004370"/>
    </source>
</evidence>
<dbReference type="PANTHER" id="PTHR22888:SF9">
    <property type="entry name" value="CYTOCHROME C OXIDASE SUBUNIT 2"/>
    <property type="match status" value="1"/>
</dbReference>
<sequence length="344" mass="37422">MIDALWGWPPPVLDPAGPYADKVTTLAWALFGMGLVVTAIVCAALWLAVRGSPKIKAMIGGERAIWIGGIAFPGVVLLGLLVWGLTLTASLTQPIRGDEMRIRITGEMWWFRVQYLNADGDIVMEDANELHLPVGVPVVLELEAADVIHSFWVPHLSGKKDMIPGRRTLLRVQADRAGEFGGLCAEYCGSQHALMGFVAIAHKASDWQAWFDDRTTRVARTEMLAETAPPDAMPYPGDAAAYPMEPETLERYDARRGMRLFMESGCAACHRIAGTEANGLAGPDLTHVGSRRSLGAGILPNNRGTMMGWIGDSQSIKPGNRMPSYYVLSAEDIGHIAAFLELQK</sequence>
<dbReference type="SUPFAM" id="SSF46626">
    <property type="entry name" value="Cytochrome c"/>
    <property type="match status" value="1"/>
</dbReference>
<dbReference type="PROSITE" id="PS00078">
    <property type="entry name" value="COX2"/>
    <property type="match status" value="1"/>
</dbReference>
<accession>A0A0G3XHM4</accession>
<dbReference type="Proteomes" id="UP000035287">
    <property type="component" value="Chromosome"/>
</dbReference>
<keyword evidence="9" id="KW-0472">Membrane</keyword>
<keyword evidence="5" id="KW-0479">Metal-binding</keyword>
<keyword evidence="7" id="KW-0408">Iron</keyword>
<evidence type="ECO:0000256" key="3">
    <source>
        <dbReference type="ARBA" id="ARBA00022448"/>
    </source>
</evidence>
<dbReference type="InterPro" id="IPR008972">
    <property type="entry name" value="Cupredoxin"/>
</dbReference>
<dbReference type="InterPro" id="IPR045187">
    <property type="entry name" value="CcO_II"/>
</dbReference>
<reference evidence="11 12" key="1">
    <citation type="submission" date="2015-06" db="EMBL/GenBank/DDBJ databases">
        <authorList>
            <person name="Zeng Y."/>
            <person name="Huang Y."/>
        </authorList>
    </citation>
    <scope>NUCLEOTIDE SEQUENCE [LARGE SCALE GENOMIC DNA]</scope>
    <source>
        <strain evidence="11 12">PQ-2</strain>
    </source>
</reference>
<evidence type="ECO:0000256" key="8">
    <source>
        <dbReference type="ARBA" id="ARBA00023008"/>
    </source>
</evidence>
<dbReference type="SUPFAM" id="SSF49503">
    <property type="entry name" value="Cupredoxins"/>
    <property type="match status" value="1"/>
</dbReference>
<dbReference type="KEGG" id="cna:AB433_09130"/>
<dbReference type="GO" id="GO:0004129">
    <property type="term" value="F:cytochrome-c oxidase activity"/>
    <property type="evidence" value="ECO:0007669"/>
    <property type="project" value="UniProtKB-EC"/>
</dbReference>
<comment type="similarity">
    <text evidence="2">Belongs to the cytochrome c oxidase subunit 2 family.</text>
</comment>
<evidence type="ECO:0000256" key="7">
    <source>
        <dbReference type="ARBA" id="ARBA00023004"/>
    </source>
</evidence>
<dbReference type="STRING" id="1348774.AB433_09130"/>
<dbReference type="GO" id="GO:0005507">
    <property type="term" value="F:copper ion binding"/>
    <property type="evidence" value="ECO:0007669"/>
    <property type="project" value="InterPro"/>
</dbReference>
<dbReference type="EMBL" id="CP011770">
    <property type="protein sequence ID" value="AKM10099.1"/>
    <property type="molecule type" value="Genomic_DNA"/>
</dbReference>
<dbReference type="AlphaFoldDB" id="A0A0G3XHM4"/>
<evidence type="ECO:0000256" key="5">
    <source>
        <dbReference type="ARBA" id="ARBA00022723"/>
    </source>
</evidence>
<evidence type="ECO:0000256" key="9">
    <source>
        <dbReference type="ARBA" id="ARBA00023136"/>
    </source>
</evidence>
<dbReference type="OrthoDB" id="9781261at2"/>
<name>A0A0G3XHM4_9SPHN</name>
<dbReference type="GO" id="GO:0042773">
    <property type="term" value="P:ATP synthesis coupled electron transport"/>
    <property type="evidence" value="ECO:0007669"/>
    <property type="project" value="TreeGrafter"/>
</dbReference>
<dbReference type="InterPro" id="IPR036909">
    <property type="entry name" value="Cyt_c-like_dom_sf"/>
</dbReference>
<dbReference type="Pfam" id="PF00116">
    <property type="entry name" value="COX2"/>
    <property type="match status" value="1"/>
</dbReference>
<evidence type="ECO:0000313" key="12">
    <source>
        <dbReference type="Proteomes" id="UP000035287"/>
    </source>
</evidence>